<dbReference type="Gene3D" id="3.30.2010.10">
    <property type="entry name" value="Metalloproteases ('zincins'), catalytic domain"/>
    <property type="match status" value="1"/>
</dbReference>
<keyword evidence="3" id="KW-1185">Reference proteome</keyword>
<dbReference type="OrthoDB" id="9795402at2"/>
<dbReference type="RefSeq" id="WP_138746730.1">
    <property type="nucleotide sequence ID" value="NZ_VCLB01000001.1"/>
</dbReference>
<name>A0A5C4JW45_9HYPH</name>
<dbReference type="Proteomes" id="UP000307874">
    <property type="component" value="Unassembled WGS sequence"/>
</dbReference>
<dbReference type="Pfam" id="PF01863">
    <property type="entry name" value="YgjP-like"/>
    <property type="match status" value="1"/>
</dbReference>
<gene>
    <name evidence="2" type="ORF">FF124_01635</name>
</gene>
<evidence type="ECO:0000313" key="2">
    <source>
        <dbReference type="EMBL" id="TNB49688.1"/>
    </source>
</evidence>
<feature type="domain" description="YgjP-like metallopeptidase" evidence="1">
    <location>
        <begin position="26"/>
        <end position="235"/>
    </location>
</feature>
<proteinExistence type="predicted"/>
<organism evidence="2 3">
    <name type="scientific">Martelella lutilitoris</name>
    <dbReference type="NCBI Taxonomy" id="2583532"/>
    <lineage>
        <taxon>Bacteria</taxon>
        <taxon>Pseudomonadati</taxon>
        <taxon>Pseudomonadota</taxon>
        <taxon>Alphaproteobacteria</taxon>
        <taxon>Hyphomicrobiales</taxon>
        <taxon>Aurantimonadaceae</taxon>
        <taxon>Martelella</taxon>
    </lineage>
</organism>
<evidence type="ECO:0000259" key="1">
    <source>
        <dbReference type="Pfam" id="PF01863"/>
    </source>
</evidence>
<dbReference type="PANTHER" id="PTHR30399:SF1">
    <property type="entry name" value="UTP PYROPHOSPHATASE"/>
    <property type="match status" value="1"/>
</dbReference>
<dbReference type="AlphaFoldDB" id="A0A5C4JW45"/>
<accession>A0A5C4JW45</accession>
<comment type="caution">
    <text evidence="2">The sequence shown here is derived from an EMBL/GenBank/DDBJ whole genome shotgun (WGS) entry which is preliminary data.</text>
</comment>
<dbReference type="EMBL" id="VCLB01000001">
    <property type="protein sequence ID" value="TNB49688.1"/>
    <property type="molecule type" value="Genomic_DNA"/>
</dbReference>
<dbReference type="PANTHER" id="PTHR30399">
    <property type="entry name" value="UNCHARACTERIZED PROTEIN YGJP"/>
    <property type="match status" value="1"/>
</dbReference>
<reference evidence="2 3" key="1">
    <citation type="submission" date="2019-06" db="EMBL/GenBank/DDBJ databases">
        <title>Martelella lutilitoris sp. nov., isolated from a tidal mudflat.</title>
        <authorList>
            <person name="Kim Y.-J."/>
        </authorList>
    </citation>
    <scope>NUCLEOTIDE SEQUENCE [LARGE SCALE GENOMIC DNA]</scope>
    <source>
        <strain evidence="2 3">GH2-6</strain>
    </source>
</reference>
<protein>
    <submittedName>
        <fullName evidence="2">M48 family metallopeptidase</fullName>
    </submittedName>
</protein>
<evidence type="ECO:0000313" key="3">
    <source>
        <dbReference type="Proteomes" id="UP000307874"/>
    </source>
</evidence>
<dbReference type="CDD" id="cd07344">
    <property type="entry name" value="M48_yhfN_like"/>
    <property type="match status" value="1"/>
</dbReference>
<dbReference type="InterPro" id="IPR002725">
    <property type="entry name" value="YgjP-like_metallopeptidase"/>
</dbReference>
<dbReference type="InterPro" id="IPR053136">
    <property type="entry name" value="UTP_pyrophosphatase-like"/>
</dbReference>
<sequence>MANVTTHNVELAGQILPYALKRSSRKTLTITVFPDGGILVAAPASASVADIDQRLRQRGRWILRTRRAFEQFRPITPPRRYLPGETHRYLGRQYRLSVEQSLRSDVTIEGDRIAVKYPGMRSAERTEQLLTTWFQHQSRQRLLERLTSLSRAFPEYGDPPRLTVRKLTKRWGSMSQDGSHMLLNTRLIEAPIDCIDYVIIHELCHVREPNHGPAFFELLEQKLPDWERRKLRLEKIMV</sequence>